<protein>
    <submittedName>
        <fullName evidence="2">Uncharacterized protein</fullName>
    </submittedName>
</protein>
<evidence type="ECO:0000313" key="2">
    <source>
        <dbReference type="EMBL" id="EDQ86660.1"/>
    </source>
</evidence>
<evidence type="ECO:0000313" key="3">
    <source>
        <dbReference type="Proteomes" id="UP000001357"/>
    </source>
</evidence>
<proteinExistence type="predicted"/>
<dbReference type="InParanoid" id="A9V751"/>
<name>A9V751_MONBE</name>
<sequence length="180" mass="19368">MLNAGFRRSSFQEYPQLLGKGLGQRDSFVLDVVGSRGEVPSDHDDTDHLPEAETADLVAKLGQQELDLHTDDADTATATKVLAPSRRSSEEAIHVPAPAPQADPIETDQVPTHQPAPQEPVPTLTVSPIPEEPAPLRHPLQNLLHCPVHEVEGQPTYGAVRQTTYQTSNHGAAVISTACI</sequence>
<keyword evidence="3" id="KW-1185">Reference proteome</keyword>
<dbReference type="AlphaFoldDB" id="A9V751"/>
<dbReference type="KEGG" id="mbr:MONBRDRAFT_10753"/>
<dbReference type="RefSeq" id="XP_001748496.1">
    <property type="nucleotide sequence ID" value="XM_001748444.1"/>
</dbReference>
<feature type="region of interest" description="Disordered" evidence="1">
    <location>
        <begin position="80"/>
        <end position="102"/>
    </location>
</feature>
<accession>A9V751</accession>
<gene>
    <name evidence="2" type="ORF">MONBRDRAFT_10753</name>
</gene>
<dbReference type="EMBL" id="CH991564">
    <property type="protein sequence ID" value="EDQ86660.1"/>
    <property type="molecule type" value="Genomic_DNA"/>
</dbReference>
<organism evidence="2 3">
    <name type="scientific">Monosiga brevicollis</name>
    <name type="common">Choanoflagellate</name>
    <dbReference type="NCBI Taxonomy" id="81824"/>
    <lineage>
        <taxon>Eukaryota</taxon>
        <taxon>Choanoflagellata</taxon>
        <taxon>Craspedida</taxon>
        <taxon>Salpingoecidae</taxon>
        <taxon>Monosiga</taxon>
    </lineage>
</organism>
<dbReference type="GeneID" id="5893805"/>
<evidence type="ECO:0000256" key="1">
    <source>
        <dbReference type="SAM" id="MobiDB-lite"/>
    </source>
</evidence>
<dbReference type="Proteomes" id="UP000001357">
    <property type="component" value="Unassembled WGS sequence"/>
</dbReference>
<reference evidence="2 3" key="1">
    <citation type="journal article" date="2008" name="Nature">
        <title>The genome of the choanoflagellate Monosiga brevicollis and the origin of metazoans.</title>
        <authorList>
            <consortium name="JGI Sequencing"/>
            <person name="King N."/>
            <person name="Westbrook M.J."/>
            <person name="Young S.L."/>
            <person name="Kuo A."/>
            <person name="Abedin M."/>
            <person name="Chapman J."/>
            <person name="Fairclough S."/>
            <person name="Hellsten U."/>
            <person name="Isogai Y."/>
            <person name="Letunic I."/>
            <person name="Marr M."/>
            <person name="Pincus D."/>
            <person name="Putnam N."/>
            <person name="Rokas A."/>
            <person name="Wright K.J."/>
            <person name="Zuzow R."/>
            <person name="Dirks W."/>
            <person name="Good M."/>
            <person name="Goodstein D."/>
            <person name="Lemons D."/>
            <person name="Li W."/>
            <person name="Lyons J.B."/>
            <person name="Morris A."/>
            <person name="Nichols S."/>
            <person name="Richter D.J."/>
            <person name="Salamov A."/>
            <person name="Bork P."/>
            <person name="Lim W.A."/>
            <person name="Manning G."/>
            <person name="Miller W.T."/>
            <person name="McGinnis W."/>
            <person name="Shapiro H."/>
            <person name="Tjian R."/>
            <person name="Grigoriev I.V."/>
            <person name="Rokhsar D."/>
        </authorList>
    </citation>
    <scope>NUCLEOTIDE SEQUENCE [LARGE SCALE GENOMIC DNA]</scope>
    <source>
        <strain evidence="3">MX1 / ATCC 50154</strain>
    </source>
</reference>